<proteinExistence type="predicted"/>
<name>A0A4R5PZX2_9PROT</name>
<gene>
    <name evidence="1" type="ORF">E2C06_36540</name>
</gene>
<organism evidence="1 2">
    <name type="scientific">Dankookia rubra</name>
    <dbReference type="NCBI Taxonomy" id="1442381"/>
    <lineage>
        <taxon>Bacteria</taxon>
        <taxon>Pseudomonadati</taxon>
        <taxon>Pseudomonadota</taxon>
        <taxon>Alphaproteobacteria</taxon>
        <taxon>Acetobacterales</taxon>
        <taxon>Roseomonadaceae</taxon>
        <taxon>Dankookia</taxon>
    </lineage>
</organism>
<dbReference type="Proteomes" id="UP000295096">
    <property type="component" value="Unassembled WGS sequence"/>
</dbReference>
<evidence type="ECO:0000313" key="1">
    <source>
        <dbReference type="EMBL" id="TDH55080.1"/>
    </source>
</evidence>
<keyword evidence="2" id="KW-1185">Reference proteome</keyword>
<protein>
    <submittedName>
        <fullName evidence="1">Uncharacterized protein</fullName>
    </submittedName>
</protein>
<reference evidence="1 2" key="1">
    <citation type="journal article" date="2016" name="J. Microbiol.">
        <title>Dankookia rubra gen. nov., sp. nov., an alphaproteobacterium isolated from sediment of a shallow stream.</title>
        <authorList>
            <person name="Kim W.H."/>
            <person name="Kim D.H."/>
            <person name="Kang K."/>
            <person name="Ahn T.Y."/>
        </authorList>
    </citation>
    <scope>NUCLEOTIDE SEQUENCE [LARGE SCALE GENOMIC DNA]</scope>
    <source>
        <strain evidence="1 2">JCM30602</strain>
    </source>
</reference>
<accession>A0A4R5PZX2</accession>
<dbReference type="EMBL" id="SMSJ01000278">
    <property type="protein sequence ID" value="TDH55080.1"/>
    <property type="molecule type" value="Genomic_DNA"/>
</dbReference>
<dbReference type="RefSeq" id="WP_133293397.1">
    <property type="nucleotide sequence ID" value="NZ_SMSJ01000278.1"/>
</dbReference>
<evidence type="ECO:0000313" key="2">
    <source>
        <dbReference type="Proteomes" id="UP000295096"/>
    </source>
</evidence>
<dbReference type="AlphaFoldDB" id="A0A4R5PZX2"/>
<sequence length="96" mass="10540">MTQAPKIKAIRAKRDTLCAAFDNFRAVREQLHEGRASASDAAVAAFDLIRAYWAREVAVSDSDAQTILVAMRLTRGTTRQRATETAAFLSRINADA</sequence>
<comment type="caution">
    <text evidence="1">The sequence shown here is derived from an EMBL/GenBank/DDBJ whole genome shotgun (WGS) entry which is preliminary data.</text>
</comment>